<keyword evidence="2" id="KW-0282">Flagellum</keyword>
<dbReference type="Proteomes" id="UP000030351">
    <property type="component" value="Unassembled WGS sequence"/>
</dbReference>
<proteinExistence type="predicted"/>
<keyword evidence="3" id="KW-1185">Reference proteome</keyword>
<dbReference type="eggNOG" id="ENOG502ZRXW">
    <property type="taxonomic scope" value="Bacteria"/>
</dbReference>
<gene>
    <name evidence="2" type="ORF">NG99_17875</name>
</gene>
<dbReference type="Pfam" id="PF06366">
    <property type="entry name" value="FlhE"/>
    <property type="match status" value="1"/>
</dbReference>
<dbReference type="EMBL" id="JRUQ01000050">
    <property type="protein sequence ID" value="KGT90548.1"/>
    <property type="molecule type" value="Genomic_DNA"/>
</dbReference>
<organism evidence="2 3">
    <name type="scientific">Erwinia typographi</name>
    <dbReference type="NCBI Taxonomy" id="371042"/>
    <lineage>
        <taxon>Bacteria</taxon>
        <taxon>Pseudomonadati</taxon>
        <taxon>Pseudomonadota</taxon>
        <taxon>Gammaproteobacteria</taxon>
        <taxon>Enterobacterales</taxon>
        <taxon>Erwiniaceae</taxon>
        <taxon>Erwinia</taxon>
    </lineage>
</organism>
<accession>A0A0A3ZY56</accession>
<dbReference type="AlphaFoldDB" id="A0A0A3ZY56"/>
<comment type="caution">
    <text evidence="2">The sequence shown here is derived from an EMBL/GenBank/DDBJ whole genome shotgun (WGS) entry which is preliminary data.</text>
</comment>
<dbReference type="STRING" id="371042.NG99_17875"/>
<evidence type="ECO:0000313" key="2">
    <source>
        <dbReference type="EMBL" id="KGT90548.1"/>
    </source>
</evidence>
<protein>
    <submittedName>
        <fullName evidence="2">Flagellar protein flhE</fullName>
    </submittedName>
</protein>
<dbReference type="RefSeq" id="WP_034895866.1">
    <property type="nucleotide sequence ID" value="NZ_JRUQ01000050.1"/>
</dbReference>
<keyword evidence="2" id="KW-0966">Cell projection</keyword>
<keyword evidence="2" id="KW-0969">Cilium</keyword>
<dbReference type="OrthoDB" id="6521367at2"/>
<keyword evidence="1" id="KW-0732">Signal</keyword>
<evidence type="ECO:0000313" key="3">
    <source>
        <dbReference type="Proteomes" id="UP000030351"/>
    </source>
</evidence>
<reference evidence="2 3" key="1">
    <citation type="submission" date="2014-10" db="EMBL/GenBank/DDBJ databases">
        <title>Genome sequence of Erwinia typographi M043b.</title>
        <authorList>
            <person name="Chan K.-G."/>
            <person name="Tan W.-S."/>
        </authorList>
    </citation>
    <scope>NUCLEOTIDE SEQUENCE [LARGE SCALE GENOMIC DNA]</scope>
    <source>
        <strain evidence="2 3">M043b</strain>
    </source>
</reference>
<feature type="chain" id="PRO_5002018687" evidence="1">
    <location>
        <begin position="18"/>
        <end position="130"/>
    </location>
</feature>
<sequence>MKPMLLLLLCLPGLATAASGAWQASATGPGLQNRGMQASSPGLAPAEKVNGSITEVAWRYVLNGPIPSGIRVHLCAETRCVPLDGASGTTRGLSNLMANQSLYFVYGVEGKGRLNRELRVLSNQVMVNYH</sequence>
<name>A0A0A3ZY56_9GAMM</name>
<dbReference type="InterPro" id="IPR009420">
    <property type="entry name" value="FlhE"/>
</dbReference>
<evidence type="ECO:0000256" key="1">
    <source>
        <dbReference type="SAM" id="SignalP"/>
    </source>
</evidence>
<feature type="signal peptide" evidence="1">
    <location>
        <begin position="1"/>
        <end position="17"/>
    </location>
</feature>